<evidence type="ECO:0000256" key="1">
    <source>
        <dbReference type="SAM" id="Coils"/>
    </source>
</evidence>
<dbReference type="EMBL" id="WMIB01000014">
    <property type="protein sequence ID" value="MTH54438.1"/>
    <property type="molecule type" value="Genomic_DNA"/>
</dbReference>
<dbReference type="Proteomes" id="UP000434639">
    <property type="component" value="Unassembled WGS sequence"/>
</dbReference>
<comment type="caution">
    <text evidence="2">The sequence shown here is derived from an EMBL/GenBank/DDBJ whole genome shotgun (WGS) entry which is preliminary data.</text>
</comment>
<dbReference type="OrthoDB" id="2720271at2"/>
<feature type="coiled-coil region" evidence="1">
    <location>
        <begin position="23"/>
        <end position="74"/>
    </location>
</feature>
<protein>
    <submittedName>
        <fullName evidence="2">Uncharacterized protein</fullName>
    </submittedName>
</protein>
<proteinExistence type="predicted"/>
<dbReference type="AlphaFoldDB" id="A0A7X2S690"/>
<keyword evidence="3" id="KW-1185">Reference proteome</keyword>
<dbReference type="RefSeq" id="WP_155112950.1">
    <property type="nucleotide sequence ID" value="NZ_WMIB01000014.1"/>
</dbReference>
<accession>A0A7X2S690</accession>
<keyword evidence="1" id="KW-0175">Coiled coil</keyword>
<reference evidence="2 3" key="1">
    <citation type="journal article" date="2017" name="Int. J. Syst. Evol. Microbiol.">
        <title>Bacillus mangrovi sp. nov., isolated from a sediment sample from a mangrove forest.</title>
        <authorList>
            <person name="Gupta V."/>
            <person name="Singh P.K."/>
            <person name="Korpole S."/>
            <person name="Tanuku N.R.S."/>
            <person name="Pinnaka A.K."/>
        </authorList>
    </citation>
    <scope>NUCLEOTIDE SEQUENCE [LARGE SCALE GENOMIC DNA]</scope>
    <source>
        <strain evidence="2 3">KCTC 33872</strain>
    </source>
</reference>
<evidence type="ECO:0000313" key="2">
    <source>
        <dbReference type="EMBL" id="MTH54438.1"/>
    </source>
</evidence>
<name>A0A7X2S690_9BACI</name>
<gene>
    <name evidence="2" type="ORF">GKZ89_13625</name>
</gene>
<organism evidence="2 3">
    <name type="scientific">Metabacillus mangrovi</name>
    <dbReference type="NCBI Taxonomy" id="1491830"/>
    <lineage>
        <taxon>Bacteria</taxon>
        <taxon>Bacillati</taxon>
        <taxon>Bacillota</taxon>
        <taxon>Bacilli</taxon>
        <taxon>Bacillales</taxon>
        <taxon>Bacillaceae</taxon>
        <taxon>Metabacillus</taxon>
    </lineage>
</organism>
<evidence type="ECO:0000313" key="3">
    <source>
        <dbReference type="Proteomes" id="UP000434639"/>
    </source>
</evidence>
<sequence length="107" mass="12556">MEILVREIAAALPEPERALYRFITEAEDNLARQSDTREQFMNLLTVHSPHHQAAKRFQLTLEETVAAMQKIEDKIGTKLEERLKGYKWMDYTGQQDQPEKLCFLCFI</sequence>